<protein>
    <submittedName>
        <fullName evidence="2">Uncharacterized protein</fullName>
    </submittedName>
</protein>
<keyword evidence="1" id="KW-0472">Membrane</keyword>
<accession>A0A518CI57</accession>
<reference evidence="2 3" key="1">
    <citation type="submission" date="2019-02" db="EMBL/GenBank/DDBJ databases">
        <title>Deep-cultivation of Planctomycetes and their phenomic and genomic characterization uncovers novel biology.</title>
        <authorList>
            <person name="Wiegand S."/>
            <person name="Jogler M."/>
            <person name="Boedeker C."/>
            <person name="Pinto D."/>
            <person name="Vollmers J."/>
            <person name="Rivas-Marin E."/>
            <person name="Kohn T."/>
            <person name="Peeters S.H."/>
            <person name="Heuer A."/>
            <person name="Rast P."/>
            <person name="Oberbeckmann S."/>
            <person name="Bunk B."/>
            <person name="Jeske O."/>
            <person name="Meyerdierks A."/>
            <person name="Storesund J.E."/>
            <person name="Kallscheuer N."/>
            <person name="Luecker S."/>
            <person name="Lage O.M."/>
            <person name="Pohl T."/>
            <person name="Merkel B.J."/>
            <person name="Hornburger P."/>
            <person name="Mueller R.-W."/>
            <person name="Bruemmer F."/>
            <person name="Labrenz M."/>
            <person name="Spormann A.M."/>
            <person name="Op den Camp H."/>
            <person name="Overmann J."/>
            <person name="Amann R."/>
            <person name="Jetten M.S.M."/>
            <person name="Mascher T."/>
            <person name="Medema M.H."/>
            <person name="Devos D.P."/>
            <person name="Kaster A.-K."/>
            <person name="Ovreas L."/>
            <person name="Rohde M."/>
            <person name="Galperin M.Y."/>
            <person name="Jogler C."/>
        </authorList>
    </citation>
    <scope>NUCLEOTIDE SEQUENCE [LARGE SCALE GENOMIC DNA]</scope>
    <source>
        <strain evidence="2 3">Pla110</strain>
    </source>
</reference>
<dbReference type="EMBL" id="CP036281">
    <property type="protein sequence ID" value="QDU78918.1"/>
    <property type="molecule type" value="Genomic_DNA"/>
</dbReference>
<keyword evidence="1" id="KW-0812">Transmembrane</keyword>
<evidence type="ECO:0000256" key="1">
    <source>
        <dbReference type="SAM" id="Phobius"/>
    </source>
</evidence>
<dbReference type="AlphaFoldDB" id="A0A518CI57"/>
<evidence type="ECO:0000313" key="2">
    <source>
        <dbReference type="EMBL" id="QDU78918.1"/>
    </source>
</evidence>
<dbReference type="KEGG" id="plon:Pla110_06220"/>
<sequence>MQELLCPQCNAPLSPVEGTETNYRCGYCGVEVVLPQPASVKQRVATPRFHVPCPEEYHLDESEEQVCITWEQQLRKPPYFFIFTLLFISFCLLFFSASRPFGFLIGAPSLFLLLKNFSSTPSIQSGKQALVVDEIRLRRISDDKEVHFEMPVSKIEQLYCRQINSSEFQLWVLDKTSKTRMVVDRIPRSDLALFLEYKIEHFLNIPDERVHGQIQIDSPAPLSNET</sequence>
<evidence type="ECO:0000313" key="3">
    <source>
        <dbReference type="Proteomes" id="UP000317178"/>
    </source>
</evidence>
<organism evidence="2 3">
    <name type="scientific">Polystyrenella longa</name>
    <dbReference type="NCBI Taxonomy" id="2528007"/>
    <lineage>
        <taxon>Bacteria</taxon>
        <taxon>Pseudomonadati</taxon>
        <taxon>Planctomycetota</taxon>
        <taxon>Planctomycetia</taxon>
        <taxon>Planctomycetales</taxon>
        <taxon>Planctomycetaceae</taxon>
        <taxon>Polystyrenella</taxon>
    </lineage>
</organism>
<keyword evidence="3" id="KW-1185">Reference proteome</keyword>
<dbReference type="RefSeq" id="WP_144993041.1">
    <property type="nucleotide sequence ID" value="NZ_CP036281.1"/>
</dbReference>
<keyword evidence="1" id="KW-1133">Transmembrane helix</keyword>
<name>A0A518CI57_9PLAN</name>
<dbReference type="Proteomes" id="UP000317178">
    <property type="component" value="Chromosome"/>
</dbReference>
<feature type="transmembrane region" description="Helical" evidence="1">
    <location>
        <begin position="78"/>
        <end position="95"/>
    </location>
</feature>
<gene>
    <name evidence="2" type="ORF">Pla110_06220</name>
</gene>
<proteinExistence type="predicted"/>